<sequence>MLHSLHCHQKTGSHRTLTCNTVKIKLFAKEQKFIEGTPQCLLKYYDLRLSLDGQSVFINR</sequence>
<dbReference type="EMBL" id="BJYI01000005">
    <property type="protein sequence ID" value="GEN71345.1"/>
    <property type="molecule type" value="Genomic_DNA"/>
</dbReference>
<reference evidence="1 2" key="1">
    <citation type="submission" date="2019-07" db="EMBL/GenBank/DDBJ databases">
        <title>Whole genome shotgun sequence of Chryseobacterium lathyri NBRC 105250.</title>
        <authorList>
            <person name="Hosoyama A."/>
            <person name="Uohara A."/>
            <person name="Ohji S."/>
            <person name="Ichikawa N."/>
        </authorList>
    </citation>
    <scope>NUCLEOTIDE SEQUENCE [LARGE SCALE GENOMIC DNA]</scope>
    <source>
        <strain evidence="1 2">NBRC 105250</strain>
    </source>
</reference>
<protein>
    <submittedName>
        <fullName evidence="1">Uncharacterized protein</fullName>
    </submittedName>
</protein>
<comment type="caution">
    <text evidence="1">The sequence shown here is derived from an EMBL/GenBank/DDBJ whole genome shotgun (WGS) entry which is preliminary data.</text>
</comment>
<dbReference type="AlphaFoldDB" id="A0A511Y827"/>
<organism evidence="1 2">
    <name type="scientific">Chryseobacterium lathyri</name>
    <dbReference type="NCBI Taxonomy" id="395933"/>
    <lineage>
        <taxon>Bacteria</taxon>
        <taxon>Pseudomonadati</taxon>
        <taxon>Bacteroidota</taxon>
        <taxon>Flavobacteriia</taxon>
        <taxon>Flavobacteriales</taxon>
        <taxon>Weeksellaceae</taxon>
        <taxon>Chryseobacterium group</taxon>
        <taxon>Chryseobacterium</taxon>
    </lineage>
</organism>
<accession>A0A511Y827</accession>
<name>A0A511Y827_9FLAO</name>
<evidence type="ECO:0000313" key="2">
    <source>
        <dbReference type="Proteomes" id="UP000321150"/>
    </source>
</evidence>
<evidence type="ECO:0000313" key="1">
    <source>
        <dbReference type="EMBL" id="GEN71345.1"/>
    </source>
</evidence>
<gene>
    <name evidence="1" type="ORF">CLA01_14170</name>
</gene>
<proteinExistence type="predicted"/>
<dbReference type="Proteomes" id="UP000321150">
    <property type="component" value="Unassembled WGS sequence"/>
</dbReference>